<keyword evidence="7 8" id="KW-0472">Membrane</keyword>
<feature type="transmembrane region" description="Helical" evidence="8">
    <location>
        <begin position="75"/>
        <end position="93"/>
    </location>
</feature>
<dbReference type="EMBL" id="FNQN01000010">
    <property type="protein sequence ID" value="SEA71247.1"/>
    <property type="molecule type" value="Genomic_DNA"/>
</dbReference>
<feature type="transmembrane region" description="Helical" evidence="8">
    <location>
        <begin position="195"/>
        <end position="213"/>
    </location>
</feature>
<dbReference type="RefSeq" id="WP_175498413.1">
    <property type="nucleotide sequence ID" value="NZ_FNQN01000010.1"/>
</dbReference>
<keyword evidence="6 8" id="KW-1133">Transmembrane helix</keyword>
<dbReference type="STRING" id="37625.SAMN05660420_02920"/>
<comment type="subcellular location">
    <subcellularLocation>
        <location evidence="1 8">Cell membrane</location>
        <topology evidence="1 8">Multi-pass membrane protein</topology>
    </subcellularLocation>
</comment>
<dbReference type="InterPro" id="IPR002781">
    <property type="entry name" value="TM_pro_TauE-like"/>
</dbReference>
<keyword evidence="5 8" id="KW-0812">Transmembrane</keyword>
<evidence type="ECO:0000256" key="1">
    <source>
        <dbReference type="ARBA" id="ARBA00004651"/>
    </source>
</evidence>
<evidence type="ECO:0000256" key="5">
    <source>
        <dbReference type="ARBA" id="ARBA00022692"/>
    </source>
</evidence>
<evidence type="ECO:0000256" key="7">
    <source>
        <dbReference type="ARBA" id="ARBA00023136"/>
    </source>
</evidence>
<dbReference type="Proteomes" id="UP000199409">
    <property type="component" value="Unassembled WGS sequence"/>
</dbReference>
<feature type="transmembrane region" description="Helical" evidence="8">
    <location>
        <begin position="99"/>
        <end position="118"/>
    </location>
</feature>
<dbReference type="AlphaFoldDB" id="A0A1H4DF57"/>
<dbReference type="GO" id="GO:0005886">
    <property type="term" value="C:plasma membrane"/>
    <property type="evidence" value="ECO:0007669"/>
    <property type="project" value="UniProtKB-SubCell"/>
</dbReference>
<name>A0A1H4DF57_9BACT</name>
<feature type="transmembrane region" description="Helical" evidence="8">
    <location>
        <begin position="37"/>
        <end position="63"/>
    </location>
</feature>
<protein>
    <recommendedName>
        <fullName evidence="8">Probable membrane transporter protein</fullName>
    </recommendedName>
</protein>
<gene>
    <name evidence="9" type="ORF">SAMN05660420_02920</name>
</gene>
<dbReference type="PANTHER" id="PTHR30269">
    <property type="entry name" value="TRANSMEMBRANE PROTEIN YFCA"/>
    <property type="match status" value="1"/>
</dbReference>
<evidence type="ECO:0000256" key="6">
    <source>
        <dbReference type="ARBA" id="ARBA00022989"/>
    </source>
</evidence>
<sequence length="247" mass="26909">MDIFFDPSILATLAVLAFSTTIRSVFGFGDALIAMPLLAMILGLKTATPLVALIAFTIATIILLSTWRSLKVRSAFRLIISTMVGIPLGIVLLKGVDERIMQFLLACVLLLFSGFNLSNLVVPKLKSEKSSYLFGFVAGLLGGAYNTNGPPVVLFASMRDWPPAEFRATLQGYFFVTGFMLLSAHALGGLWNQRVFTLYGLSLPVVIISIWLGSKLHKKVSPEKFRKAIHILLVLIAAMLLFKALSG</sequence>
<evidence type="ECO:0000313" key="9">
    <source>
        <dbReference type="EMBL" id="SEA71247.1"/>
    </source>
</evidence>
<evidence type="ECO:0000256" key="3">
    <source>
        <dbReference type="ARBA" id="ARBA00022448"/>
    </source>
</evidence>
<organism evidence="9 10">
    <name type="scientific">Desulfuromusa kysingii</name>
    <dbReference type="NCBI Taxonomy" id="37625"/>
    <lineage>
        <taxon>Bacteria</taxon>
        <taxon>Pseudomonadati</taxon>
        <taxon>Thermodesulfobacteriota</taxon>
        <taxon>Desulfuromonadia</taxon>
        <taxon>Desulfuromonadales</taxon>
        <taxon>Geopsychrobacteraceae</taxon>
        <taxon>Desulfuromusa</taxon>
    </lineage>
</organism>
<reference evidence="9 10" key="1">
    <citation type="submission" date="2016-10" db="EMBL/GenBank/DDBJ databases">
        <authorList>
            <person name="de Groot N.N."/>
        </authorList>
    </citation>
    <scope>NUCLEOTIDE SEQUENCE [LARGE SCALE GENOMIC DNA]</scope>
    <source>
        <strain evidence="9 10">DSM 7343</strain>
    </source>
</reference>
<evidence type="ECO:0000256" key="2">
    <source>
        <dbReference type="ARBA" id="ARBA00009142"/>
    </source>
</evidence>
<evidence type="ECO:0000256" key="8">
    <source>
        <dbReference type="RuleBase" id="RU363041"/>
    </source>
</evidence>
<dbReference type="PANTHER" id="PTHR30269:SF37">
    <property type="entry name" value="MEMBRANE TRANSPORTER PROTEIN"/>
    <property type="match status" value="1"/>
</dbReference>
<feature type="transmembrane region" description="Helical" evidence="8">
    <location>
        <begin position="130"/>
        <end position="148"/>
    </location>
</feature>
<dbReference type="InterPro" id="IPR052017">
    <property type="entry name" value="TSUP"/>
</dbReference>
<proteinExistence type="inferred from homology"/>
<keyword evidence="10" id="KW-1185">Reference proteome</keyword>
<comment type="similarity">
    <text evidence="2 8">Belongs to the 4-toluene sulfonate uptake permease (TSUP) (TC 2.A.102) family.</text>
</comment>
<evidence type="ECO:0000313" key="10">
    <source>
        <dbReference type="Proteomes" id="UP000199409"/>
    </source>
</evidence>
<accession>A0A1H4DF57</accession>
<feature type="transmembrane region" description="Helical" evidence="8">
    <location>
        <begin position="168"/>
        <end position="188"/>
    </location>
</feature>
<feature type="transmembrane region" description="Helical" evidence="8">
    <location>
        <begin position="225"/>
        <end position="245"/>
    </location>
</feature>
<keyword evidence="3" id="KW-0813">Transport</keyword>
<dbReference type="Pfam" id="PF01925">
    <property type="entry name" value="TauE"/>
    <property type="match status" value="1"/>
</dbReference>
<keyword evidence="4 8" id="KW-1003">Cell membrane</keyword>
<evidence type="ECO:0000256" key="4">
    <source>
        <dbReference type="ARBA" id="ARBA00022475"/>
    </source>
</evidence>